<name>A0A9P6KTV0_9PLEO</name>
<evidence type="ECO:0000313" key="2">
    <source>
        <dbReference type="EMBL" id="KAF9738655.1"/>
    </source>
</evidence>
<dbReference type="OrthoDB" id="2507450at2759"/>
<evidence type="ECO:0000256" key="1">
    <source>
        <dbReference type="SAM" id="SignalP"/>
    </source>
</evidence>
<proteinExistence type="predicted"/>
<accession>A0A9P6KTV0</accession>
<dbReference type="AlphaFoldDB" id="A0A9P6KTV0"/>
<dbReference type="EMBL" id="WJXW01000003">
    <property type="protein sequence ID" value="KAF9738655.1"/>
    <property type="molecule type" value="Genomic_DNA"/>
</dbReference>
<feature type="chain" id="PRO_5040359079" evidence="1">
    <location>
        <begin position="21"/>
        <end position="160"/>
    </location>
</feature>
<sequence>MLPPSLWLTVAFALPSLTSSSPSPPHLVGDDFTHLVPRHMLFFRQSTNLQTFDSALGGFPASPIQESGDAKRPFGVDGDTFPDFDTAGQRSCDNQFQGCSKQANEAGNKGDFKVGDCDDQKGKCNEAQKSATVKDFQTGVASSNIGPDRDFPDFDLICES</sequence>
<protein>
    <submittedName>
        <fullName evidence="2">Uncharacterized protein</fullName>
    </submittedName>
</protein>
<comment type="caution">
    <text evidence="2">The sequence shown here is derived from an EMBL/GenBank/DDBJ whole genome shotgun (WGS) entry which is preliminary data.</text>
</comment>
<keyword evidence="1" id="KW-0732">Signal</keyword>
<feature type="signal peptide" evidence="1">
    <location>
        <begin position="1"/>
        <end position="20"/>
    </location>
</feature>
<reference evidence="2" key="1">
    <citation type="journal article" date="2020" name="Mol. Plant Microbe Interact.">
        <title>Genome Sequence of the Biocontrol Agent Coniothyrium minitans strain Conio (IMI 134523).</title>
        <authorList>
            <person name="Patel D."/>
            <person name="Shittu T.A."/>
            <person name="Baroncelli R."/>
            <person name="Muthumeenakshi S."/>
            <person name="Osborne T.H."/>
            <person name="Janganan T.K."/>
            <person name="Sreenivasaprasad S."/>
        </authorList>
    </citation>
    <scope>NUCLEOTIDE SEQUENCE</scope>
    <source>
        <strain evidence="2">Conio</strain>
    </source>
</reference>
<organism evidence="2 3">
    <name type="scientific">Paraphaeosphaeria minitans</name>
    <dbReference type="NCBI Taxonomy" id="565426"/>
    <lineage>
        <taxon>Eukaryota</taxon>
        <taxon>Fungi</taxon>
        <taxon>Dikarya</taxon>
        <taxon>Ascomycota</taxon>
        <taxon>Pezizomycotina</taxon>
        <taxon>Dothideomycetes</taxon>
        <taxon>Pleosporomycetidae</taxon>
        <taxon>Pleosporales</taxon>
        <taxon>Massarineae</taxon>
        <taxon>Didymosphaeriaceae</taxon>
        <taxon>Paraphaeosphaeria</taxon>
    </lineage>
</organism>
<keyword evidence="3" id="KW-1185">Reference proteome</keyword>
<dbReference type="Proteomes" id="UP000756921">
    <property type="component" value="Unassembled WGS sequence"/>
</dbReference>
<evidence type="ECO:0000313" key="3">
    <source>
        <dbReference type="Proteomes" id="UP000756921"/>
    </source>
</evidence>
<gene>
    <name evidence="2" type="ORF">PMIN01_03938</name>
</gene>